<dbReference type="EMBL" id="UFYI01000007">
    <property type="protein sequence ID" value="STD21153.1"/>
    <property type="molecule type" value="Genomic_DNA"/>
</dbReference>
<sequence>MHYRAHMEASFKSAGIEPTSVFESDSTFQIIQAVQSGVCCAVMPLNNGLEALNSNFRIVPSKMRTLRLPSA</sequence>
<evidence type="ECO:0000313" key="2">
    <source>
        <dbReference type="EMBL" id="STD21153.1"/>
    </source>
</evidence>
<evidence type="ECO:0000259" key="1">
    <source>
        <dbReference type="Pfam" id="PF03466"/>
    </source>
</evidence>
<evidence type="ECO:0000313" key="3">
    <source>
        <dbReference type="Proteomes" id="UP000255163"/>
    </source>
</evidence>
<name>A0A376F9R8_ENTAS</name>
<proteinExistence type="predicted"/>
<feature type="domain" description="LysR substrate-binding" evidence="1">
    <location>
        <begin position="3"/>
        <end position="46"/>
    </location>
</feature>
<reference evidence="2 3" key="1">
    <citation type="submission" date="2018-06" db="EMBL/GenBank/DDBJ databases">
        <authorList>
            <consortium name="Pathogen Informatics"/>
            <person name="Doyle S."/>
        </authorList>
    </citation>
    <scope>NUCLEOTIDE SEQUENCE [LARGE SCALE GENOMIC DNA]</scope>
    <source>
        <strain evidence="2 3">NCTC12123</strain>
    </source>
</reference>
<gene>
    <name evidence="2" type="ORF">NCTC12123_02537</name>
</gene>
<dbReference type="Gene3D" id="3.40.190.10">
    <property type="entry name" value="Periplasmic binding protein-like II"/>
    <property type="match status" value="1"/>
</dbReference>
<dbReference type="InterPro" id="IPR005119">
    <property type="entry name" value="LysR_subst-bd"/>
</dbReference>
<organism evidence="2 3">
    <name type="scientific">Enterobacter asburiae</name>
    <dbReference type="NCBI Taxonomy" id="61645"/>
    <lineage>
        <taxon>Bacteria</taxon>
        <taxon>Pseudomonadati</taxon>
        <taxon>Pseudomonadota</taxon>
        <taxon>Gammaproteobacteria</taxon>
        <taxon>Enterobacterales</taxon>
        <taxon>Enterobacteriaceae</taxon>
        <taxon>Enterobacter</taxon>
        <taxon>Enterobacter cloacae complex</taxon>
    </lineage>
</organism>
<accession>A0A376F9R8</accession>
<dbReference type="SUPFAM" id="SSF53850">
    <property type="entry name" value="Periplasmic binding protein-like II"/>
    <property type="match status" value="1"/>
</dbReference>
<dbReference type="Proteomes" id="UP000255163">
    <property type="component" value="Unassembled WGS sequence"/>
</dbReference>
<dbReference type="Pfam" id="PF03466">
    <property type="entry name" value="LysR_substrate"/>
    <property type="match status" value="1"/>
</dbReference>
<dbReference type="AlphaFoldDB" id="A0A376F9R8"/>
<protein>
    <submittedName>
        <fullName evidence="2">Hydrogen peroxide-inducible genes activator protein</fullName>
    </submittedName>
</protein>